<dbReference type="Gene3D" id="2.120.10.80">
    <property type="entry name" value="Kelch-type beta propeller"/>
    <property type="match status" value="2"/>
</dbReference>
<gene>
    <name evidence="3" type="ORF">EGYM00163_LOCUS16815</name>
</gene>
<dbReference type="Pfam" id="PF24681">
    <property type="entry name" value="Kelch_KLHDC2_KLHL20_DRC7"/>
    <property type="match status" value="2"/>
</dbReference>
<dbReference type="PANTHER" id="PTHR46228:SF2">
    <property type="entry name" value="KELCH REPEAT PROTEIN (AFU_ORTHOLOGUE AFUA_4G14350)"/>
    <property type="match status" value="1"/>
</dbReference>
<dbReference type="EMBL" id="HBJA01047749">
    <property type="protein sequence ID" value="CAE0805689.1"/>
    <property type="molecule type" value="Transcribed_RNA"/>
</dbReference>
<evidence type="ECO:0000313" key="3">
    <source>
        <dbReference type="EMBL" id="CAE0805689.1"/>
    </source>
</evidence>
<evidence type="ECO:0000256" key="2">
    <source>
        <dbReference type="ARBA" id="ARBA00022737"/>
    </source>
</evidence>
<dbReference type="PANTHER" id="PTHR46228">
    <property type="entry name" value="KELCH DOMAIN-CONTAINING PROTEIN"/>
    <property type="match status" value="1"/>
</dbReference>
<evidence type="ECO:0000256" key="1">
    <source>
        <dbReference type="ARBA" id="ARBA00022441"/>
    </source>
</evidence>
<sequence length="398" mass="45548">MVVFGGGYRRDFCDGLFEYNFSTRRFTKVINTEDDAAQRPCARRSHVCVIHTQKVFLFGGRSKAGRLNDLHELDLETYNWRTIHPPSQSISIAVQETNQTTTLEEIIKSTPFLEANIYNCWLDDNPFLPHNAVPKVLDVDTNLPLCNSDSSQIRYTIDKLLRDIPCERAAHSACMYDDRWMIIYGGNSSLYDLFLDDLHAWDCDKYRWLRIQPRSQTKPRGRLGHSTIVKGHNMYLFGGYGGQALNDLWVFNFQTCHWREVVYDFPISPSSFHAALRYNDHMVIFGGSFGDQAGDVEFEQMYALSLQTERWCTVEQAGGLDHAHPHGHEPARRLGHAMLLHGNDLYLFAGSTSCCAVGRDQDYFNDLFVAHLEPPSLKSFLCAYIHANSIPYKIRSVT</sequence>
<name>A0A7S4CUD3_9EUGL</name>
<keyword evidence="1" id="KW-0880">Kelch repeat</keyword>
<accession>A0A7S4CUD3</accession>
<dbReference type="InterPro" id="IPR015915">
    <property type="entry name" value="Kelch-typ_b-propeller"/>
</dbReference>
<organism evidence="3">
    <name type="scientific">Eutreptiella gymnastica</name>
    <dbReference type="NCBI Taxonomy" id="73025"/>
    <lineage>
        <taxon>Eukaryota</taxon>
        <taxon>Discoba</taxon>
        <taxon>Euglenozoa</taxon>
        <taxon>Euglenida</taxon>
        <taxon>Spirocuta</taxon>
        <taxon>Euglenophyceae</taxon>
        <taxon>Eutreptiales</taxon>
        <taxon>Eutreptiaceae</taxon>
        <taxon>Eutreptiella</taxon>
    </lineage>
</organism>
<protein>
    <submittedName>
        <fullName evidence="3">Uncharacterized protein</fullName>
    </submittedName>
</protein>
<dbReference type="AlphaFoldDB" id="A0A7S4CUD3"/>
<reference evidence="3" key="1">
    <citation type="submission" date="2021-01" db="EMBL/GenBank/DDBJ databases">
        <authorList>
            <person name="Corre E."/>
            <person name="Pelletier E."/>
            <person name="Niang G."/>
            <person name="Scheremetjew M."/>
            <person name="Finn R."/>
            <person name="Kale V."/>
            <person name="Holt S."/>
            <person name="Cochrane G."/>
            <person name="Meng A."/>
            <person name="Brown T."/>
            <person name="Cohen L."/>
        </authorList>
    </citation>
    <scope>NUCLEOTIDE SEQUENCE</scope>
    <source>
        <strain evidence="3">CCMP1594</strain>
    </source>
</reference>
<keyword evidence="2" id="KW-0677">Repeat</keyword>
<proteinExistence type="predicted"/>
<dbReference type="SUPFAM" id="SSF117281">
    <property type="entry name" value="Kelch motif"/>
    <property type="match status" value="2"/>
</dbReference>